<evidence type="ECO:0000313" key="2">
    <source>
        <dbReference type="EMBL" id="KAA3439155.1"/>
    </source>
</evidence>
<evidence type="ECO:0000256" key="1">
    <source>
        <dbReference type="SAM" id="MobiDB-lite"/>
    </source>
</evidence>
<name>A0A5B6TIF8_9BACT</name>
<keyword evidence="3" id="KW-1185">Reference proteome</keyword>
<dbReference type="OrthoDB" id="894393at2"/>
<dbReference type="Proteomes" id="UP000324133">
    <property type="component" value="Unassembled WGS sequence"/>
</dbReference>
<organism evidence="2 3">
    <name type="scientific">Rufibacter hautae</name>
    <dbReference type="NCBI Taxonomy" id="2595005"/>
    <lineage>
        <taxon>Bacteria</taxon>
        <taxon>Pseudomonadati</taxon>
        <taxon>Bacteroidota</taxon>
        <taxon>Cytophagia</taxon>
        <taxon>Cytophagales</taxon>
        <taxon>Hymenobacteraceae</taxon>
        <taxon>Rufibacter</taxon>
    </lineage>
</organism>
<dbReference type="AlphaFoldDB" id="A0A5B6TIF8"/>
<feature type="compositionally biased region" description="Basic and acidic residues" evidence="1">
    <location>
        <begin position="18"/>
        <end position="35"/>
    </location>
</feature>
<feature type="region of interest" description="Disordered" evidence="1">
    <location>
        <begin position="1"/>
        <end position="66"/>
    </location>
</feature>
<comment type="caution">
    <text evidence="2">The sequence shown here is derived from an EMBL/GenBank/DDBJ whole genome shotgun (WGS) entry which is preliminary data.</text>
</comment>
<accession>A0A5B6TIF8</accession>
<evidence type="ECO:0000313" key="3">
    <source>
        <dbReference type="Proteomes" id="UP000324133"/>
    </source>
</evidence>
<dbReference type="EMBL" id="VKKY01000001">
    <property type="protein sequence ID" value="KAA3439155.1"/>
    <property type="molecule type" value="Genomic_DNA"/>
</dbReference>
<protein>
    <submittedName>
        <fullName evidence="2">Uncharacterized protein</fullName>
    </submittedName>
</protein>
<gene>
    <name evidence="2" type="ORF">FOA19_00270</name>
</gene>
<reference evidence="2 3" key="1">
    <citation type="submission" date="2019-07" db="EMBL/GenBank/DDBJ databases">
        <title>Rufibacter sp. nov., isolated from lake sediment.</title>
        <authorList>
            <person name="Qu J.-H."/>
        </authorList>
    </citation>
    <scope>NUCLEOTIDE SEQUENCE [LARGE SCALE GENOMIC DNA]</scope>
    <source>
        <strain evidence="2 3">NBS58-1</strain>
    </source>
</reference>
<proteinExistence type="predicted"/>
<sequence>MENHGQAVSTVAKATLETGKEKGQAVKAAASEKRQRAGRIQPETGAAAKVNASSASRAKVNTGLSTKGVRPVKVNAGANLKIGQK</sequence>